<keyword evidence="10" id="KW-1185">Reference proteome</keyword>
<feature type="compositionally biased region" description="Polar residues" evidence="7">
    <location>
        <begin position="901"/>
        <end position="912"/>
    </location>
</feature>
<evidence type="ECO:0000256" key="2">
    <source>
        <dbReference type="ARBA" id="ARBA00022723"/>
    </source>
</evidence>
<keyword evidence="2" id="KW-0479">Metal-binding</keyword>
<feature type="domain" description="C2H2-type" evidence="8">
    <location>
        <begin position="28"/>
        <end position="55"/>
    </location>
</feature>
<keyword evidence="6" id="KW-0863">Zinc-finger</keyword>
<dbReference type="PANTHER" id="PTHR46696:SF6">
    <property type="entry name" value="P450, PUTATIVE (EUROFUNG)-RELATED"/>
    <property type="match status" value="1"/>
</dbReference>
<dbReference type="SMART" id="SM00355">
    <property type="entry name" value="ZnF_C2H2"/>
    <property type="match status" value="1"/>
</dbReference>
<evidence type="ECO:0000256" key="4">
    <source>
        <dbReference type="ARBA" id="ARBA00023004"/>
    </source>
</evidence>
<evidence type="ECO:0000313" key="9">
    <source>
        <dbReference type="EMBL" id="KAL2863984.1"/>
    </source>
</evidence>
<keyword evidence="4" id="KW-0408">Iron</keyword>
<dbReference type="InterPro" id="IPR017972">
    <property type="entry name" value="Cyt_P450_CS"/>
</dbReference>
<dbReference type="Gene3D" id="3.30.160.60">
    <property type="entry name" value="Classic Zinc Finger"/>
    <property type="match status" value="1"/>
</dbReference>
<dbReference type="PANTHER" id="PTHR46696">
    <property type="entry name" value="P450, PUTATIVE (EUROFUNG)-RELATED"/>
    <property type="match status" value="1"/>
</dbReference>
<evidence type="ECO:0000256" key="1">
    <source>
        <dbReference type="ARBA" id="ARBA00010617"/>
    </source>
</evidence>
<dbReference type="Pfam" id="PF04082">
    <property type="entry name" value="Fungal_trans"/>
    <property type="match status" value="1"/>
</dbReference>
<evidence type="ECO:0000256" key="3">
    <source>
        <dbReference type="ARBA" id="ARBA00023002"/>
    </source>
</evidence>
<evidence type="ECO:0000256" key="5">
    <source>
        <dbReference type="ARBA" id="ARBA00023242"/>
    </source>
</evidence>
<evidence type="ECO:0000313" key="10">
    <source>
        <dbReference type="Proteomes" id="UP001610432"/>
    </source>
</evidence>
<proteinExistence type="inferred from homology"/>
<dbReference type="InterPro" id="IPR013087">
    <property type="entry name" value="Znf_C2H2_type"/>
</dbReference>
<dbReference type="SUPFAM" id="SSF48264">
    <property type="entry name" value="Cytochrome P450"/>
    <property type="match status" value="1"/>
</dbReference>
<sequence length="1095" mass="121021">MTRQRKKLNLQCDFCPKRYTKREHLQPFACPVCGRCFSRQDVLNRHLRVHATQTPGQSTFSENVSHQIPPQTQSAPAEWPPTLGHEVPGAQIPQSHSLSMYEAPIENARPLPPDLAPGLLWPDSEELLHNIMSIDPSIWQQPLALAPSTVGMADVPGDLGSNSTYQDSPASSSTIADDGRQAIQSLSSLIKDTFSRVTAPASLTGLTSRFLDGSLHKFFENIVPMFPIFHRPTFVFRDCAPPLLLNAIALGARFLGSEDAIAKADILWRLAHTAVATSWNTMITRRRPSDSCAGVELVQTVLLSQVYAALSQNRTFRTTSQVFHGLGIHWASHCGMYDVADAVHLPSPSDPPAIKEQVWRRWIAQETTLRTVLGLYIVDGVVSQFSGNPTFARHAANPLLIPSSDAAFVAPTPDEWILQMQQHPVPRIRFCDIYHNLFRLGQDTPCSYDISLFHHKVILEGVRCLVSETIRTTPPPVGMPSKRDLLLVLRQLRQNILGSQILTQTDRLTALLQWHSICLDTVHSTARGARRMCHLFGIKQNIFGGSEREETPINPGRWATSAAGRATLLHAINMQTIAAQLPLGLAYDVNIPGAVFAAATTYTAYTLAGVSKVVFPETIDWDTALMALEMSPGSTPADGGANMQHTLEFLAGTFEAAEMPRDKYVVRDLSYDLTAMRTLLRGLSLQWGVAVEMEEVEPSQLSDDFSLIKDNNPSKIYSQFADLRSRCPVAHTSENGGFYILTRYEDVKNAAADTDTFISSVKAVIPSDPRGIRRPPLNTDPPAHTPYRTALDRTLRPKRLKRIEPILKEHAEREFAKLVANGGGDICGDFSPIFAAWVETTWLNLEDDTAPMLASTAAAWVNAWRRQDAKETSAQSEKLYGIARKLFADRRVSPRDPEQDPASSLLQETGPNGQPLDDELLIGALRQSLVVGMVAPPLLFGDMCYHLSQDKALQAKLRANPALIPAAVEEFVRLYVPYRGFCRTPSRDIELHGRVIAARTPITMTYAAANRDPEVFPDPDTFVLNRPNITSHLGFGRGRHRCAGMPLARMALQIGLTEILRQTADFEVDGPLKYASMPEMGLTSCPIRITPREGA</sequence>
<evidence type="ECO:0000256" key="7">
    <source>
        <dbReference type="SAM" id="MobiDB-lite"/>
    </source>
</evidence>
<dbReference type="PROSITE" id="PS00086">
    <property type="entry name" value="CYTOCHROME_P450"/>
    <property type="match status" value="1"/>
</dbReference>
<dbReference type="PROSITE" id="PS50157">
    <property type="entry name" value="ZINC_FINGER_C2H2_2"/>
    <property type="match status" value="1"/>
</dbReference>
<comment type="similarity">
    <text evidence="1">Belongs to the cytochrome P450 family.</text>
</comment>
<keyword evidence="6" id="KW-0862">Zinc</keyword>
<feature type="region of interest" description="Disordered" evidence="7">
    <location>
        <begin position="156"/>
        <end position="177"/>
    </location>
</feature>
<dbReference type="GeneID" id="98146586"/>
<dbReference type="EMBL" id="JBFXLQ010000045">
    <property type="protein sequence ID" value="KAL2863984.1"/>
    <property type="molecule type" value="Genomic_DNA"/>
</dbReference>
<dbReference type="SUPFAM" id="SSF57667">
    <property type="entry name" value="beta-beta-alpha zinc fingers"/>
    <property type="match status" value="1"/>
</dbReference>
<comment type="caution">
    <text evidence="9">The sequence shown here is derived from an EMBL/GenBank/DDBJ whole genome shotgun (WGS) entry which is preliminary data.</text>
</comment>
<dbReference type="InterPro" id="IPR002397">
    <property type="entry name" value="Cyt_P450_B"/>
</dbReference>
<dbReference type="Pfam" id="PF00067">
    <property type="entry name" value="p450"/>
    <property type="match status" value="1"/>
</dbReference>
<evidence type="ECO:0000259" key="8">
    <source>
        <dbReference type="PROSITE" id="PS50157"/>
    </source>
</evidence>
<name>A0ABR4LIP6_9EURO</name>
<dbReference type="Gene3D" id="1.10.630.10">
    <property type="entry name" value="Cytochrome P450"/>
    <property type="match status" value="1"/>
</dbReference>
<organism evidence="9 10">
    <name type="scientific">Aspergillus lucknowensis</name>
    <dbReference type="NCBI Taxonomy" id="176173"/>
    <lineage>
        <taxon>Eukaryota</taxon>
        <taxon>Fungi</taxon>
        <taxon>Dikarya</taxon>
        <taxon>Ascomycota</taxon>
        <taxon>Pezizomycotina</taxon>
        <taxon>Eurotiomycetes</taxon>
        <taxon>Eurotiomycetidae</taxon>
        <taxon>Eurotiales</taxon>
        <taxon>Aspergillaceae</taxon>
        <taxon>Aspergillus</taxon>
        <taxon>Aspergillus subgen. Nidulantes</taxon>
    </lineage>
</organism>
<dbReference type="InterPro" id="IPR036396">
    <property type="entry name" value="Cyt_P450_sf"/>
</dbReference>
<protein>
    <submittedName>
        <fullName evidence="9">Cytochrome P450</fullName>
    </submittedName>
</protein>
<dbReference type="InterPro" id="IPR036236">
    <property type="entry name" value="Znf_C2H2_sf"/>
</dbReference>
<dbReference type="Proteomes" id="UP001610432">
    <property type="component" value="Unassembled WGS sequence"/>
</dbReference>
<accession>A0ABR4LIP6</accession>
<dbReference type="InterPro" id="IPR001128">
    <property type="entry name" value="Cyt_P450"/>
</dbReference>
<feature type="region of interest" description="Disordered" evidence="7">
    <location>
        <begin position="53"/>
        <end position="91"/>
    </location>
</feature>
<dbReference type="CDD" id="cd12148">
    <property type="entry name" value="fungal_TF_MHR"/>
    <property type="match status" value="1"/>
</dbReference>
<dbReference type="Pfam" id="PF00096">
    <property type="entry name" value="zf-C2H2"/>
    <property type="match status" value="1"/>
</dbReference>
<keyword evidence="3" id="KW-0560">Oxidoreductase</keyword>
<gene>
    <name evidence="9" type="ORF">BJX67DRAFT_374157</name>
</gene>
<feature type="compositionally biased region" description="Polar residues" evidence="7">
    <location>
        <begin position="53"/>
        <end position="75"/>
    </location>
</feature>
<feature type="region of interest" description="Disordered" evidence="7">
    <location>
        <begin position="891"/>
        <end position="912"/>
    </location>
</feature>
<dbReference type="PROSITE" id="PS00028">
    <property type="entry name" value="ZINC_FINGER_C2H2_1"/>
    <property type="match status" value="1"/>
</dbReference>
<evidence type="ECO:0000256" key="6">
    <source>
        <dbReference type="PROSITE-ProRule" id="PRU00042"/>
    </source>
</evidence>
<dbReference type="InterPro" id="IPR007219">
    <property type="entry name" value="XnlR_reg_dom"/>
</dbReference>
<dbReference type="PRINTS" id="PR00359">
    <property type="entry name" value="BP450"/>
</dbReference>
<feature type="compositionally biased region" description="Polar residues" evidence="7">
    <location>
        <begin position="160"/>
        <end position="175"/>
    </location>
</feature>
<dbReference type="RefSeq" id="XP_070882963.1">
    <property type="nucleotide sequence ID" value="XM_071031514.1"/>
</dbReference>
<keyword evidence="5" id="KW-0539">Nucleus</keyword>
<reference evidence="9 10" key="1">
    <citation type="submission" date="2024-07" db="EMBL/GenBank/DDBJ databases">
        <title>Section-level genome sequencing and comparative genomics of Aspergillus sections Usti and Cavernicolus.</title>
        <authorList>
            <consortium name="Lawrence Berkeley National Laboratory"/>
            <person name="Nybo J.L."/>
            <person name="Vesth T.C."/>
            <person name="Theobald S."/>
            <person name="Frisvad J.C."/>
            <person name="Larsen T.O."/>
            <person name="Kjaerboelling I."/>
            <person name="Rothschild-Mancinelli K."/>
            <person name="Lyhne E.K."/>
            <person name="Kogle M.E."/>
            <person name="Barry K."/>
            <person name="Clum A."/>
            <person name="Na H."/>
            <person name="Ledsgaard L."/>
            <person name="Lin J."/>
            <person name="Lipzen A."/>
            <person name="Kuo A."/>
            <person name="Riley R."/>
            <person name="Mondo S."/>
            <person name="Labutti K."/>
            <person name="Haridas S."/>
            <person name="Pangalinan J."/>
            <person name="Salamov A.A."/>
            <person name="Simmons B.A."/>
            <person name="Magnuson J.K."/>
            <person name="Chen J."/>
            <person name="Drula E."/>
            <person name="Henrissat B."/>
            <person name="Wiebenga A."/>
            <person name="Lubbers R.J."/>
            <person name="Gomes A.C."/>
            <person name="Macurrencykelacurrency M.R."/>
            <person name="Stajich J."/>
            <person name="Grigoriev I.V."/>
            <person name="Mortensen U.H."/>
            <person name="De Vries R.P."/>
            <person name="Baker S.E."/>
            <person name="Andersen M.R."/>
        </authorList>
    </citation>
    <scope>NUCLEOTIDE SEQUENCE [LARGE SCALE GENOMIC DNA]</scope>
    <source>
        <strain evidence="9 10">CBS 449.75</strain>
    </source>
</reference>